<evidence type="ECO:0000256" key="2">
    <source>
        <dbReference type="ARBA" id="ARBA00023157"/>
    </source>
</evidence>
<evidence type="ECO:0000256" key="1">
    <source>
        <dbReference type="ARBA" id="ARBA00022734"/>
    </source>
</evidence>
<organism evidence="5 6">
    <name type="scientific">Sinocyclocheilus grahami</name>
    <name type="common">Dianchi golden-line fish</name>
    <name type="synonym">Barbus grahami</name>
    <dbReference type="NCBI Taxonomy" id="75366"/>
    <lineage>
        <taxon>Eukaryota</taxon>
        <taxon>Metazoa</taxon>
        <taxon>Chordata</taxon>
        <taxon>Craniata</taxon>
        <taxon>Vertebrata</taxon>
        <taxon>Euteleostomi</taxon>
        <taxon>Actinopterygii</taxon>
        <taxon>Neopterygii</taxon>
        <taxon>Teleostei</taxon>
        <taxon>Ostariophysi</taxon>
        <taxon>Cypriniformes</taxon>
        <taxon>Cyprinidae</taxon>
        <taxon>Cyprininae</taxon>
        <taxon>Sinocyclocheilus</taxon>
    </lineage>
</organism>
<evidence type="ECO:0000259" key="4">
    <source>
        <dbReference type="PROSITE" id="PS50041"/>
    </source>
</evidence>
<sequence>MRELEELKTNYTRVKESLSLCVRELAFLITFFILFFTLSIYLITIGLICVCKYVTSYMDNHSGPCHGKLYLFNSDKMNWSSSRASCVSKGADLVTITSQTEQDFLVSKIKQTQWIGLSDLETEGHWVWVNNQTLNETGVQFWFSEGPTEPDNWKKQDPSGEDCASLGDSNGNFQSWFDASCKKKKKFICEKKLLSTSIFGNN</sequence>
<evidence type="ECO:0000313" key="5">
    <source>
        <dbReference type="Ensembl" id="ENSSGRP00000008842.1"/>
    </source>
</evidence>
<keyword evidence="3" id="KW-0812">Transmembrane</keyword>
<keyword evidence="1" id="KW-0430">Lectin</keyword>
<feature type="transmembrane region" description="Helical" evidence="3">
    <location>
        <begin position="25"/>
        <end position="50"/>
    </location>
</feature>
<keyword evidence="2" id="KW-1015">Disulfide bond</keyword>
<keyword evidence="3" id="KW-0472">Membrane</keyword>
<dbReference type="Gene3D" id="3.10.100.10">
    <property type="entry name" value="Mannose-Binding Protein A, subunit A"/>
    <property type="match status" value="1"/>
</dbReference>
<dbReference type="InterPro" id="IPR016186">
    <property type="entry name" value="C-type_lectin-like/link_sf"/>
</dbReference>
<reference evidence="5" key="2">
    <citation type="submission" date="2025-09" db="UniProtKB">
        <authorList>
            <consortium name="Ensembl"/>
        </authorList>
    </citation>
    <scope>IDENTIFICATION</scope>
</reference>
<dbReference type="Ensembl" id="ENSSGRT00000009640.1">
    <property type="protein sequence ID" value="ENSSGRP00000008842.1"/>
    <property type="gene ID" value="ENSSGRG00000005938.1"/>
</dbReference>
<dbReference type="Pfam" id="PF00059">
    <property type="entry name" value="Lectin_C"/>
    <property type="match status" value="1"/>
</dbReference>
<dbReference type="InterPro" id="IPR050111">
    <property type="entry name" value="C-type_lectin/snaclec_domain"/>
</dbReference>
<name>A0A672KFA0_SINGR</name>
<dbReference type="InterPro" id="IPR001304">
    <property type="entry name" value="C-type_lectin-like"/>
</dbReference>
<evidence type="ECO:0000313" key="6">
    <source>
        <dbReference type="Proteomes" id="UP000472262"/>
    </source>
</evidence>
<keyword evidence="3" id="KW-1133">Transmembrane helix</keyword>
<dbReference type="GO" id="GO:0030246">
    <property type="term" value="F:carbohydrate binding"/>
    <property type="evidence" value="ECO:0007669"/>
    <property type="project" value="UniProtKB-KW"/>
</dbReference>
<dbReference type="SMART" id="SM00034">
    <property type="entry name" value="CLECT"/>
    <property type="match status" value="1"/>
</dbReference>
<dbReference type="PROSITE" id="PS00615">
    <property type="entry name" value="C_TYPE_LECTIN_1"/>
    <property type="match status" value="1"/>
</dbReference>
<accession>A0A672KFA0</accession>
<dbReference type="PROSITE" id="PS50041">
    <property type="entry name" value="C_TYPE_LECTIN_2"/>
    <property type="match status" value="1"/>
</dbReference>
<reference evidence="5" key="1">
    <citation type="submission" date="2025-08" db="UniProtKB">
        <authorList>
            <consortium name="Ensembl"/>
        </authorList>
    </citation>
    <scope>IDENTIFICATION</scope>
</reference>
<dbReference type="InterPro" id="IPR016187">
    <property type="entry name" value="CTDL_fold"/>
</dbReference>
<dbReference type="InterPro" id="IPR033989">
    <property type="entry name" value="CD209-like_CTLD"/>
</dbReference>
<keyword evidence="6" id="KW-1185">Reference proteome</keyword>
<dbReference type="CDD" id="cd03590">
    <property type="entry name" value="CLECT_DC-SIGN_like"/>
    <property type="match status" value="1"/>
</dbReference>
<protein>
    <recommendedName>
        <fullName evidence="4">C-type lectin domain-containing protein</fullName>
    </recommendedName>
</protein>
<dbReference type="InterPro" id="IPR018378">
    <property type="entry name" value="C-type_lectin_CS"/>
</dbReference>
<dbReference type="SUPFAM" id="SSF56436">
    <property type="entry name" value="C-type lectin-like"/>
    <property type="match status" value="1"/>
</dbReference>
<dbReference type="PANTHER" id="PTHR22803">
    <property type="entry name" value="MANNOSE, PHOSPHOLIPASE, LECTIN RECEPTOR RELATED"/>
    <property type="match status" value="1"/>
</dbReference>
<evidence type="ECO:0000256" key="3">
    <source>
        <dbReference type="SAM" id="Phobius"/>
    </source>
</evidence>
<feature type="domain" description="C-type lectin" evidence="4">
    <location>
        <begin position="65"/>
        <end position="190"/>
    </location>
</feature>
<dbReference type="AlphaFoldDB" id="A0A672KFA0"/>
<dbReference type="Proteomes" id="UP000472262">
    <property type="component" value="Unassembled WGS sequence"/>
</dbReference>
<proteinExistence type="predicted"/>